<dbReference type="PANTHER" id="PTHR14534:SF3">
    <property type="entry name" value="GID COMPLEX SUBUNIT 4 HOMOLOG"/>
    <property type="match status" value="1"/>
</dbReference>
<dbReference type="OrthoDB" id="62at2759"/>
<accession>A0A6A6U8B5</accession>
<organism evidence="3 4">
    <name type="scientific">Microthyrium microscopicum</name>
    <dbReference type="NCBI Taxonomy" id="703497"/>
    <lineage>
        <taxon>Eukaryota</taxon>
        <taxon>Fungi</taxon>
        <taxon>Dikarya</taxon>
        <taxon>Ascomycota</taxon>
        <taxon>Pezizomycotina</taxon>
        <taxon>Dothideomycetes</taxon>
        <taxon>Dothideomycetes incertae sedis</taxon>
        <taxon>Microthyriales</taxon>
        <taxon>Microthyriaceae</taxon>
        <taxon>Microthyrium</taxon>
    </lineage>
</organism>
<evidence type="ECO:0000256" key="1">
    <source>
        <dbReference type="ARBA" id="ARBA00061469"/>
    </source>
</evidence>
<dbReference type="Proteomes" id="UP000799302">
    <property type="component" value="Unassembled WGS sequence"/>
</dbReference>
<evidence type="ECO:0000313" key="3">
    <source>
        <dbReference type="EMBL" id="KAF2667338.1"/>
    </source>
</evidence>
<dbReference type="EMBL" id="MU004237">
    <property type="protein sequence ID" value="KAF2667338.1"/>
    <property type="molecule type" value="Genomic_DNA"/>
</dbReference>
<proteinExistence type="inferred from homology"/>
<name>A0A6A6U8B5_9PEZI</name>
<dbReference type="GO" id="GO:0034657">
    <property type="term" value="C:GID complex"/>
    <property type="evidence" value="ECO:0007669"/>
    <property type="project" value="TreeGrafter"/>
</dbReference>
<feature type="compositionally biased region" description="Polar residues" evidence="2">
    <location>
        <begin position="91"/>
        <end position="104"/>
    </location>
</feature>
<dbReference type="GO" id="GO:0005773">
    <property type="term" value="C:vacuole"/>
    <property type="evidence" value="ECO:0007669"/>
    <property type="project" value="GOC"/>
</dbReference>
<dbReference type="InterPro" id="IPR018618">
    <property type="entry name" value="GID4/10-like"/>
</dbReference>
<protein>
    <recommendedName>
        <fullName evidence="5">Vesicle-mediated transport protein Vid24</fullName>
    </recommendedName>
</protein>
<evidence type="ECO:0008006" key="5">
    <source>
        <dbReference type="Google" id="ProtNLM"/>
    </source>
</evidence>
<dbReference type="GO" id="GO:0007039">
    <property type="term" value="P:protein catabolic process in the vacuole"/>
    <property type="evidence" value="ECO:0007669"/>
    <property type="project" value="TreeGrafter"/>
</dbReference>
<dbReference type="GO" id="GO:0043161">
    <property type="term" value="P:proteasome-mediated ubiquitin-dependent protein catabolic process"/>
    <property type="evidence" value="ECO:0007669"/>
    <property type="project" value="TreeGrafter"/>
</dbReference>
<gene>
    <name evidence="3" type="ORF">BT63DRAFT_290213</name>
</gene>
<dbReference type="GO" id="GO:0006623">
    <property type="term" value="P:protein targeting to vacuole"/>
    <property type="evidence" value="ECO:0007669"/>
    <property type="project" value="TreeGrafter"/>
</dbReference>
<reference evidence="3" key="1">
    <citation type="journal article" date="2020" name="Stud. Mycol.">
        <title>101 Dothideomycetes genomes: a test case for predicting lifestyles and emergence of pathogens.</title>
        <authorList>
            <person name="Haridas S."/>
            <person name="Albert R."/>
            <person name="Binder M."/>
            <person name="Bloem J."/>
            <person name="Labutti K."/>
            <person name="Salamov A."/>
            <person name="Andreopoulos B."/>
            <person name="Baker S."/>
            <person name="Barry K."/>
            <person name="Bills G."/>
            <person name="Bluhm B."/>
            <person name="Cannon C."/>
            <person name="Castanera R."/>
            <person name="Culley D."/>
            <person name="Daum C."/>
            <person name="Ezra D."/>
            <person name="Gonzalez J."/>
            <person name="Henrissat B."/>
            <person name="Kuo A."/>
            <person name="Liang C."/>
            <person name="Lipzen A."/>
            <person name="Lutzoni F."/>
            <person name="Magnuson J."/>
            <person name="Mondo S."/>
            <person name="Nolan M."/>
            <person name="Ohm R."/>
            <person name="Pangilinan J."/>
            <person name="Park H.-J."/>
            <person name="Ramirez L."/>
            <person name="Alfaro M."/>
            <person name="Sun H."/>
            <person name="Tritt A."/>
            <person name="Yoshinaga Y."/>
            <person name="Zwiers L.-H."/>
            <person name="Turgeon B."/>
            <person name="Goodwin S."/>
            <person name="Spatafora J."/>
            <person name="Crous P."/>
            <person name="Grigoriev I."/>
        </authorList>
    </citation>
    <scope>NUCLEOTIDE SEQUENCE</scope>
    <source>
        <strain evidence="3">CBS 115976</strain>
    </source>
</reference>
<feature type="compositionally biased region" description="Polar residues" evidence="2">
    <location>
        <begin position="27"/>
        <end position="44"/>
    </location>
</feature>
<evidence type="ECO:0000313" key="4">
    <source>
        <dbReference type="Proteomes" id="UP000799302"/>
    </source>
</evidence>
<comment type="similarity">
    <text evidence="1">Belongs to the GID4/VID24 family.</text>
</comment>
<dbReference type="Pfam" id="PF09783">
    <property type="entry name" value="Vac_ImportDeg"/>
    <property type="match status" value="1"/>
</dbReference>
<keyword evidence="4" id="KW-1185">Reference proteome</keyword>
<sequence length="309" mass="35455">MPTEHEPPVLAQPQAEASGRSFCPPSFDNTSSDSLSEPDTSQTEPMLVDSEDPPKSNTQEIEEPIRDTPTPVSSIDEGSANLESEQHHSSHGLTSSEPPVRQSSTADLLCEPFRAVRFRPNSSSSFLKPGARFSGIQRSDKAEYEVVVDIQHVDMEDSYLCGYLKIRGLTEAHPSLTTYFEGEMIGTKYSFVTQHPEWGANEKTDWQHWGRFPQWRPIQKDARKPNFVNKNWMQKENIWMRWKEHFLVPDHTVRHLPDASFDGFYYICFNQKTGTITGAYYHARSDRFQHLELKPTNIHPGFEMGFEFR</sequence>
<dbReference type="PANTHER" id="PTHR14534">
    <property type="entry name" value="VACUOLAR IMPORT AND DEGRADATION PROTEIN 24"/>
    <property type="match status" value="1"/>
</dbReference>
<dbReference type="GO" id="GO:0045721">
    <property type="term" value="P:negative regulation of gluconeogenesis"/>
    <property type="evidence" value="ECO:0007669"/>
    <property type="project" value="TreeGrafter"/>
</dbReference>
<evidence type="ECO:0000256" key="2">
    <source>
        <dbReference type="SAM" id="MobiDB-lite"/>
    </source>
</evidence>
<feature type="region of interest" description="Disordered" evidence="2">
    <location>
        <begin position="1"/>
        <end position="104"/>
    </location>
</feature>
<dbReference type="AlphaFoldDB" id="A0A6A6U8B5"/>